<dbReference type="EMBL" id="CP104758">
    <property type="protein sequence ID" value="WBG92763.1"/>
    <property type="molecule type" value="Genomic_DNA"/>
</dbReference>
<dbReference type="GO" id="GO:0016020">
    <property type="term" value="C:membrane"/>
    <property type="evidence" value="ECO:0007669"/>
    <property type="project" value="InterPro"/>
</dbReference>
<dbReference type="RefSeq" id="WP_269950344.1">
    <property type="nucleotide sequence ID" value="NZ_CP104758.1"/>
</dbReference>
<dbReference type="KEGG" id="kpie:N5580_10230"/>
<dbReference type="SUPFAM" id="SSF74653">
    <property type="entry name" value="TolA/TonB C-terminal domain"/>
    <property type="match status" value="1"/>
</dbReference>
<dbReference type="AlphaFoldDB" id="A0AAJ5QM05"/>
<dbReference type="Proteomes" id="UP001211544">
    <property type="component" value="Chromosome"/>
</dbReference>
<sequence length="135" mass="14682">MKPQLLVTLLTAAAVAGCAPLAPKDCHKTRALDACTYHRSGKVSDKDSYGVQASGIKKALDAALTQPHAWNGKRCNVHLDFKIDGTLQNFIIKGGDKDYCFALAEAATRARFPAFADQHVYDMMGSARWNMQGQP</sequence>
<protein>
    <submittedName>
        <fullName evidence="1">TolA family protein</fullName>
    </submittedName>
</protein>
<reference evidence="1 2" key="1">
    <citation type="journal article" date="2022" name="J Glob Antimicrob Resist">
        <title>First complete genome of a multidrug resistant strain of the novel human pathogen Kalamiella piersonii (GABEKP28) identified in human saliva.</title>
        <authorList>
            <person name="McDonagh F."/>
            <person name="Singh N.K."/>
            <person name="Venkateswaran K."/>
            <person name="Lonappan A.M."/>
            <person name="Hallahan B."/>
            <person name="Tuohy A."/>
            <person name="Burke L."/>
            <person name="Kovarova A."/>
            <person name="Miliotis G."/>
        </authorList>
    </citation>
    <scope>NUCLEOTIDE SEQUENCE [LARGE SCALE GENOMIC DNA]</scope>
    <source>
        <strain evidence="1 2">GABEKP28</strain>
    </source>
</reference>
<dbReference type="InterPro" id="IPR014161">
    <property type="entry name" value="Tol-Pal_TolA"/>
</dbReference>
<dbReference type="PROSITE" id="PS51257">
    <property type="entry name" value="PROKAR_LIPOPROTEIN"/>
    <property type="match status" value="1"/>
</dbReference>
<name>A0AAJ5QM05_9GAMM</name>
<dbReference type="Pfam" id="PF06519">
    <property type="entry name" value="TolA"/>
    <property type="match status" value="1"/>
</dbReference>
<keyword evidence="2" id="KW-1185">Reference proteome</keyword>
<accession>A0AAJ5QM05</accession>
<gene>
    <name evidence="1" type="ORF">N5580_10230</name>
</gene>
<dbReference type="GO" id="GO:0019534">
    <property type="term" value="F:toxin transmembrane transporter activity"/>
    <property type="evidence" value="ECO:0007669"/>
    <property type="project" value="InterPro"/>
</dbReference>
<dbReference type="GO" id="GO:0043213">
    <property type="term" value="P:bacteriocin transport"/>
    <property type="evidence" value="ECO:0007669"/>
    <property type="project" value="InterPro"/>
</dbReference>
<dbReference type="Gene3D" id="3.30.1150.10">
    <property type="match status" value="1"/>
</dbReference>
<organism evidence="1 2">
    <name type="scientific">Pantoea piersonii</name>
    <dbReference type="NCBI Taxonomy" id="2364647"/>
    <lineage>
        <taxon>Bacteria</taxon>
        <taxon>Pseudomonadati</taxon>
        <taxon>Pseudomonadota</taxon>
        <taxon>Gammaproteobacteria</taxon>
        <taxon>Enterobacterales</taxon>
        <taxon>Erwiniaceae</taxon>
        <taxon>Pantoea</taxon>
    </lineage>
</organism>
<evidence type="ECO:0000313" key="2">
    <source>
        <dbReference type="Proteomes" id="UP001211544"/>
    </source>
</evidence>
<proteinExistence type="predicted"/>
<evidence type="ECO:0000313" key="1">
    <source>
        <dbReference type="EMBL" id="WBG92763.1"/>
    </source>
</evidence>